<feature type="domain" description="Trafficking protein particle complex subunit 11" evidence="2">
    <location>
        <begin position="221"/>
        <end position="451"/>
    </location>
</feature>
<keyword evidence="4" id="KW-1185">Reference proteome</keyword>
<sequence>MDEDQRQVAFISSDPTSSLLRSKERRLTIEGYTPKGILKARWMVKHARLIPAVLTLFVNIDGWEDERVWRKIESDVISQFSLLKFVSPHQIPGLPSSVLHNPISADTIINLDITVSCWYWSTRARTSLKTTDFLCCAERLVQAMRDQAELFYKEETESVRRLLEQANPITQAALKIRYQFKVGFYSEFRQESPKAERHYKAAYAALMDAFQRGHLPGVTTTEIRTVAEYITLKILVLQMESGHGEDAVEHHTSHVRLLRNSGGALLGDPRLHFLFEAHLMQLHMLLAELLEVYGTVAFPSRPPVVPRLQLAAHHYHQAALDAIRRRDLFQKLCGTYKDLLTPIPGIEVKRSFVASEIGPDQDFVGTELLGSGQTSLEGILDADTETRLLFLSERTVPHSRNILDLLGRALDRYQRSEAVSPRVRQAILFTMGAEEHANREFTSALGYFSKLVQSAPLTDRSGRSEMWAEQFDDDDDKSGELASEGLMADSLAHILHCATQVRALPEFLTASVELLAAGNVLSFADRARIQSDLMRVLTHPSFRHRTEHCLHTHRSAIDLLMDSDAGLRTDLESSCFTPGPSGPIRVPLDPTLTPFTCSAHFCEGSVRLHDQVLLMVEITAAGLVAPLTFASIGFAFSDPSLDWRPDWRPVPRLGLWLCAAFMPYVICLSTVSDPSLDWTLDTDQGLFDAPLTANPPEDPTAPRPAQSRLQLVELWLHDGAHRCHHPGHPGYHGASPSALAKPYCKCGALPAQVGGVDVMTVTPGSDPHAMPAPPAQPDPPVPTTPSPAPGPEGDPSPSPSPPSSSPSPGLGLMGSALYPLATTFYPGRRNCYGFRLNVHRLQDVALVDVTLRFRCQSRDVAATAGLVR</sequence>
<proteinExistence type="predicted"/>
<feature type="region of interest" description="Disordered" evidence="1">
    <location>
        <begin position="759"/>
        <end position="810"/>
    </location>
</feature>
<dbReference type="PANTHER" id="PTHR14374:SF0">
    <property type="entry name" value="TRAFFICKING PROTEIN PARTICLE COMPLEX SUBUNIT 11"/>
    <property type="match status" value="1"/>
</dbReference>
<reference evidence="3" key="1">
    <citation type="journal article" date="2022" name="bioRxiv">
        <title>Genomics of Preaxostyla Flagellates Illuminates Evolutionary Transitions and the Path Towards Mitochondrial Loss.</title>
        <authorList>
            <person name="Novak L.V.F."/>
            <person name="Treitli S.C."/>
            <person name="Pyrih J."/>
            <person name="Halakuc P."/>
            <person name="Pipaliya S.V."/>
            <person name="Vacek V."/>
            <person name="Brzon O."/>
            <person name="Soukal P."/>
            <person name="Eme L."/>
            <person name="Dacks J.B."/>
            <person name="Karnkowska A."/>
            <person name="Elias M."/>
            <person name="Hampl V."/>
        </authorList>
    </citation>
    <scope>NUCLEOTIDE SEQUENCE</scope>
    <source>
        <strain evidence="3">RCP-MX</strain>
    </source>
</reference>
<dbReference type="EMBL" id="JAPMOS010000030">
    <property type="protein sequence ID" value="KAJ4458379.1"/>
    <property type="molecule type" value="Genomic_DNA"/>
</dbReference>
<protein>
    <submittedName>
        <fullName evidence="3">Trafficking protein particle complex subunit 11</fullName>
    </submittedName>
</protein>
<evidence type="ECO:0000313" key="4">
    <source>
        <dbReference type="Proteomes" id="UP001141327"/>
    </source>
</evidence>
<comment type="caution">
    <text evidence="3">The sequence shown here is derived from an EMBL/GenBank/DDBJ whole genome shotgun (WGS) entry which is preliminary data.</text>
</comment>
<dbReference type="PANTHER" id="PTHR14374">
    <property type="entry name" value="FOIE GRAS"/>
    <property type="match status" value="1"/>
</dbReference>
<dbReference type="InterPro" id="IPR021773">
    <property type="entry name" value="TPC11"/>
</dbReference>
<gene>
    <name evidence="3" type="ORF">PAPYR_5933</name>
</gene>
<dbReference type="Pfam" id="PF11817">
    <property type="entry name" value="Foie-gras_1"/>
    <property type="match status" value="1"/>
</dbReference>
<feature type="compositionally biased region" description="Pro residues" evidence="1">
    <location>
        <begin position="770"/>
        <end position="805"/>
    </location>
</feature>
<accession>A0ABQ8UGJ9</accession>
<organism evidence="3 4">
    <name type="scientific">Paratrimastix pyriformis</name>
    <dbReference type="NCBI Taxonomy" id="342808"/>
    <lineage>
        <taxon>Eukaryota</taxon>
        <taxon>Metamonada</taxon>
        <taxon>Preaxostyla</taxon>
        <taxon>Paratrimastigidae</taxon>
        <taxon>Paratrimastix</taxon>
    </lineage>
</organism>
<dbReference type="Proteomes" id="UP001141327">
    <property type="component" value="Unassembled WGS sequence"/>
</dbReference>
<evidence type="ECO:0000256" key="1">
    <source>
        <dbReference type="SAM" id="MobiDB-lite"/>
    </source>
</evidence>
<evidence type="ECO:0000313" key="3">
    <source>
        <dbReference type="EMBL" id="KAJ4458379.1"/>
    </source>
</evidence>
<evidence type="ECO:0000259" key="2">
    <source>
        <dbReference type="Pfam" id="PF11817"/>
    </source>
</evidence>
<name>A0ABQ8UGJ9_9EUKA</name>